<sequence>MQHNQETSDLTLKISIRYQLNNTTEDYLRCVLQRAAEHISDMGLLTGETDAEVVDHSVEID</sequence>
<evidence type="ECO:0000313" key="1">
    <source>
        <dbReference type="EMBL" id="OAP93373.1"/>
    </source>
</evidence>
<dbReference type="RefSeq" id="WP_064217874.1">
    <property type="nucleotide sequence ID" value="NZ_LVXZ01000012.1"/>
</dbReference>
<dbReference type="Proteomes" id="UP000078302">
    <property type="component" value="Unassembled WGS sequence"/>
</dbReference>
<protein>
    <submittedName>
        <fullName evidence="1">Uncharacterized protein</fullName>
    </submittedName>
</protein>
<dbReference type="EMBL" id="LVXZ01000012">
    <property type="protein sequence ID" value="OAP93373.1"/>
    <property type="molecule type" value="Genomic_DNA"/>
</dbReference>
<keyword evidence="2" id="KW-1185">Reference proteome</keyword>
<comment type="caution">
    <text evidence="1">The sequence shown here is derived from an EMBL/GenBank/DDBJ whole genome shotgun (WGS) entry which is preliminary data.</text>
</comment>
<name>A0A179BPZ4_ACIFR</name>
<dbReference type="AlphaFoldDB" id="A0A179BPZ4"/>
<accession>A0A179BPZ4</accession>
<reference evidence="1 2" key="1">
    <citation type="submission" date="2016-04" db="EMBL/GenBank/DDBJ databases">
        <title>Acidithiobacillus ferrooxidans genome sequencing and assembly.</title>
        <authorList>
            <person name="Zhou Z."/>
        </authorList>
    </citation>
    <scope>NUCLEOTIDE SEQUENCE [LARGE SCALE GENOMIC DNA]</scope>
    <source>
        <strain evidence="1 2">BY0502</strain>
    </source>
</reference>
<gene>
    <name evidence="1" type="ORF">A4H96_01115</name>
</gene>
<proteinExistence type="predicted"/>
<organism evidence="1 2">
    <name type="scientific">Acidithiobacillus ferrooxidans</name>
    <name type="common">Thiobacillus ferrooxidans</name>
    <dbReference type="NCBI Taxonomy" id="920"/>
    <lineage>
        <taxon>Bacteria</taxon>
        <taxon>Pseudomonadati</taxon>
        <taxon>Pseudomonadota</taxon>
        <taxon>Acidithiobacillia</taxon>
        <taxon>Acidithiobacillales</taxon>
        <taxon>Acidithiobacillaceae</taxon>
        <taxon>Acidithiobacillus</taxon>
    </lineage>
</organism>
<evidence type="ECO:0000313" key="2">
    <source>
        <dbReference type="Proteomes" id="UP000078302"/>
    </source>
</evidence>